<dbReference type="GO" id="GO:0004222">
    <property type="term" value="F:metalloendopeptidase activity"/>
    <property type="evidence" value="ECO:0007669"/>
    <property type="project" value="TreeGrafter"/>
</dbReference>
<feature type="domain" description="M23ase beta-sheet core" evidence="4">
    <location>
        <begin position="316"/>
        <end position="410"/>
    </location>
</feature>
<feature type="coiled-coil region" evidence="1">
    <location>
        <begin position="22"/>
        <end position="112"/>
    </location>
</feature>
<protein>
    <submittedName>
        <fullName evidence="5">Peptidoglycan DD-metalloendopeptidase family protein</fullName>
    </submittedName>
</protein>
<gene>
    <name evidence="5" type="ORF">INQ41_00910</name>
</gene>
<dbReference type="CDD" id="cd12797">
    <property type="entry name" value="M23_peptidase"/>
    <property type="match status" value="1"/>
</dbReference>
<dbReference type="InterPro" id="IPR011055">
    <property type="entry name" value="Dup_hybrid_motif"/>
</dbReference>
<feature type="compositionally biased region" description="Basic and acidic residues" evidence="2">
    <location>
        <begin position="256"/>
        <end position="269"/>
    </location>
</feature>
<dbReference type="RefSeq" id="WP_193985426.1">
    <property type="nucleotide sequence ID" value="NZ_CP063656.1"/>
</dbReference>
<organism evidence="5 6">
    <name type="scientific">Novilysobacter ciconiae</name>
    <dbReference type="NCBI Taxonomy" id="2781022"/>
    <lineage>
        <taxon>Bacteria</taxon>
        <taxon>Pseudomonadati</taxon>
        <taxon>Pseudomonadota</taxon>
        <taxon>Gammaproteobacteria</taxon>
        <taxon>Lysobacterales</taxon>
        <taxon>Lysobacteraceae</taxon>
        <taxon>Novilysobacter</taxon>
    </lineage>
</organism>
<keyword evidence="6" id="KW-1185">Reference proteome</keyword>
<dbReference type="PANTHER" id="PTHR21666:SF270">
    <property type="entry name" value="MUREIN HYDROLASE ACTIVATOR ENVC"/>
    <property type="match status" value="1"/>
</dbReference>
<feature type="compositionally biased region" description="Low complexity" evidence="2">
    <location>
        <begin position="281"/>
        <end position="290"/>
    </location>
</feature>
<feature type="region of interest" description="Disordered" evidence="2">
    <location>
        <begin position="250"/>
        <end position="291"/>
    </location>
</feature>
<feature type="signal peptide" evidence="3">
    <location>
        <begin position="1"/>
        <end position="26"/>
    </location>
</feature>
<dbReference type="Gene3D" id="2.70.70.10">
    <property type="entry name" value="Glucose Permease (Domain IIA)"/>
    <property type="match status" value="1"/>
</dbReference>
<dbReference type="Gene3D" id="6.10.250.3150">
    <property type="match status" value="1"/>
</dbReference>
<evidence type="ECO:0000313" key="5">
    <source>
        <dbReference type="EMBL" id="QOW19680.1"/>
    </source>
</evidence>
<keyword evidence="1" id="KW-0175">Coiled coil</keyword>
<evidence type="ECO:0000256" key="3">
    <source>
        <dbReference type="SAM" id="SignalP"/>
    </source>
</evidence>
<dbReference type="PANTHER" id="PTHR21666">
    <property type="entry name" value="PEPTIDASE-RELATED"/>
    <property type="match status" value="1"/>
</dbReference>
<evidence type="ECO:0000256" key="2">
    <source>
        <dbReference type="SAM" id="MobiDB-lite"/>
    </source>
</evidence>
<dbReference type="AlphaFoldDB" id="A0A7S6UG79"/>
<feature type="chain" id="PRO_5032287295" evidence="3">
    <location>
        <begin position="27"/>
        <end position="416"/>
    </location>
</feature>
<dbReference type="KEGG" id="lcic:INQ41_00910"/>
<evidence type="ECO:0000313" key="6">
    <source>
        <dbReference type="Proteomes" id="UP000594059"/>
    </source>
</evidence>
<dbReference type="Proteomes" id="UP000594059">
    <property type="component" value="Chromosome"/>
</dbReference>
<accession>A0A7S6UG79</accession>
<reference evidence="5 6" key="1">
    <citation type="submission" date="2020-10" db="EMBL/GenBank/DDBJ databases">
        <title>complete genome sequencing of Lysobacter sp. H21R20.</title>
        <authorList>
            <person name="Bae J.-W."/>
            <person name="Lee S.-Y."/>
        </authorList>
    </citation>
    <scope>NUCLEOTIDE SEQUENCE [LARGE SCALE GENOMIC DNA]</scope>
    <source>
        <strain evidence="5 6">H21R20</strain>
    </source>
</reference>
<sequence>MRNACASATFALALALLCLLRAPAHAQDRNDAERKLQSAKKELKAVASERREVEARRGAATRELRQADERVAAANRRLVETRQALQASNQRMEELQTRRAGMQEKLAGRRDELARLLRAAYAQGDAAPLKVLLAQDRVADANRLLAYHRYLQADRAARIKELGDQMAGLDEVEREIVQRRAELDAQIAQQAQQVAELEKERKDRGTLVATLDKTYKDRQSREKALGRDVQGLEQVLKQLRAAAARAEAQRKAAAAKAEREAREAREQARRAGQPAPPRAPTRPVAAASGPSVGGAGWPLSGSLLAGYGGKLPDGRPSQGMLIGANAGTSVQAVADGTVVYAEWMSGFGLILIIDHGNGYMSLYAHNDAVLRDAGDAVRRGDPVSTVGTSGGHGRPALYFELRRNGDPVNPDVWLKR</sequence>
<feature type="coiled-coil region" evidence="1">
    <location>
        <begin position="169"/>
        <end position="200"/>
    </location>
</feature>
<keyword evidence="3" id="KW-0732">Signal</keyword>
<proteinExistence type="predicted"/>
<dbReference type="FunFam" id="2.70.70.10:FF:000003">
    <property type="entry name" value="Murein hydrolase activator EnvC"/>
    <property type="match status" value="1"/>
</dbReference>
<dbReference type="InterPro" id="IPR016047">
    <property type="entry name" value="M23ase_b-sheet_dom"/>
</dbReference>
<dbReference type="EMBL" id="CP063656">
    <property type="protein sequence ID" value="QOW19680.1"/>
    <property type="molecule type" value="Genomic_DNA"/>
</dbReference>
<name>A0A7S6UG79_9GAMM</name>
<dbReference type="Pfam" id="PF01551">
    <property type="entry name" value="Peptidase_M23"/>
    <property type="match status" value="1"/>
</dbReference>
<dbReference type="InterPro" id="IPR050570">
    <property type="entry name" value="Cell_wall_metabolism_enzyme"/>
</dbReference>
<evidence type="ECO:0000256" key="1">
    <source>
        <dbReference type="SAM" id="Coils"/>
    </source>
</evidence>
<evidence type="ECO:0000259" key="4">
    <source>
        <dbReference type="Pfam" id="PF01551"/>
    </source>
</evidence>
<dbReference type="SUPFAM" id="SSF51261">
    <property type="entry name" value="Duplicated hybrid motif"/>
    <property type="match status" value="1"/>
</dbReference>